<dbReference type="PANTHER" id="PTHR24252:SF7">
    <property type="entry name" value="HYALIN"/>
    <property type="match status" value="1"/>
</dbReference>
<evidence type="ECO:0000256" key="2">
    <source>
        <dbReference type="ARBA" id="ARBA00022525"/>
    </source>
</evidence>
<dbReference type="FunFam" id="2.40.10.10:FF:000047">
    <property type="entry name" value="Trypsin eta"/>
    <property type="match status" value="1"/>
</dbReference>
<accession>A0A336LL72</accession>
<keyword evidence="4" id="KW-0222">Digestion</keyword>
<dbReference type="InterPro" id="IPR001314">
    <property type="entry name" value="Peptidase_S1A"/>
</dbReference>
<evidence type="ECO:0000256" key="9">
    <source>
        <dbReference type="ARBA" id="ARBA00024195"/>
    </source>
</evidence>
<evidence type="ECO:0000313" key="13">
    <source>
        <dbReference type="EMBL" id="SSX17383.1"/>
    </source>
</evidence>
<reference evidence="13" key="1">
    <citation type="submission" date="2018-07" db="EMBL/GenBank/DDBJ databases">
        <authorList>
            <person name="Quirk P.G."/>
            <person name="Krulwich T.A."/>
        </authorList>
    </citation>
    <scope>NUCLEOTIDE SEQUENCE</scope>
</reference>
<keyword evidence="3 10" id="KW-0645">Protease</keyword>
<name>A0A336LL72_CULSO</name>
<dbReference type="PROSITE" id="PS50240">
    <property type="entry name" value="TRYPSIN_DOM"/>
    <property type="match status" value="1"/>
</dbReference>
<dbReference type="GO" id="GO:0007586">
    <property type="term" value="P:digestion"/>
    <property type="evidence" value="ECO:0007669"/>
    <property type="project" value="UniProtKB-KW"/>
</dbReference>
<dbReference type="InterPro" id="IPR001254">
    <property type="entry name" value="Trypsin_dom"/>
</dbReference>
<evidence type="ECO:0000256" key="11">
    <source>
        <dbReference type="SAM" id="SignalP"/>
    </source>
</evidence>
<gene>
    <name evidence="13" type="primary">CSON013639</name>
</gene>
<organism evidence="13">
    <name type="scientific">Culicoides sonorensis</name>
    <name type="common">Biting midge</name>
    <dbReference type="NCBI Taxonomy" id="179676"/>
    <lineage>
        <taxon>Eukaryota</taxon>
        <taxon>Metazoa</taxon>
        <taxon>Ecdysozoa</taxon>
        <taxon>Arthropoda</taxon>
        <taxon>Hexapoda</taxon>
        <taxon>Insecta</taxon>
        <taxon>Pterygota</taxon>
        <taxon>Neoptera</taxon>
        <taxon>Endopterygota</taxon>
        <taxon>Diptera</taxon>
        <taxon>Nematocera</taxon>
        <taxon>Chironomoidea</taxon>
        <taxon>Ceratopogonidae</taxon>
        <taxon>Ceratopogoninae</taxon>
        <taxon>Culicoides</taxon>
        <taxon>Monoculicoides</taxon>
    </lineage>
</organism>
<comment type="similarity">
    <text evidence="9">Belongs to the peptidase S1 family. CLIP subfamily.</text>
</comment>
<keyword evidence="5 10" id="KW-0378">Hydrolase</keyword>
<dbReference type="GO" id="GO:0004252">
    <property type="term" value="F:serine-type endopeptidase activity"/>
    <property type="evidence" value="ECO:0007669"/>
    <property type="project" value="InterPro"/>
</dbReference>
<dbReference type="AlphaFoldDB" id="A0A336LL72"/>
<dbReference type="PRINTS" id="PR00722">
    <property type="entry name" value="CHYMOTRYPSIN"/>
</dbReference>
<dbReference type="Gene3D" id="2.40.10.10">
    <property type="entry name" value="Trypsin-like serine proteases"/>
    <property type="match status" value="1"/>
</dbReference>
<dbReference type="OMA" id="INANWIL"/>
<dbReference type="GO" id="GO:0005576">
    <property type="term" value="C:extracellular region"/>
    <property type="evidence" value="ECO:0007669"/>
    <property type="project" value="UniProtKB-SubCell"/>
</dbReference>
<evidence type="ECO:0000256" key="6">
    <source>
        <dbReference type="ARBA" id="ARBA00022825"/>
    </source>
</evidence>
<evidence type="ECO:0000256" key="8">
    <source>
        <dbReference type="ARBA" id="ARBA00023157"/>
    </source>
</evidence>
<evidence type="ECO:0000256" key="1">
    <source>
        <dbReference type="ARBA" id="ARBA00004613"/>
    </source>
</evidence>
<dbReference type="SUPFAM" id="SSF50494">
    <property type="entry name" value="Trypsin-like serine proteases"/>
    <property type="match status" value="1"/>
</dbReference>
<evidence type="ECO:0000259" key="12">
    <source>
        <dbReference type="PROSITE" id="PS50240"/>
    </source>
</evidence>
<feature type="signal peptide" evidence="11">
    <location>
        <begin position="1"/>
        <end position="17"/>
    </location>
</feature>
<dbReference type="InterPro" id="IPR009003">
    <property type="entry name" value="Peptidase_S1_PA"/>
</dbReference>
<dbReference type="InterPro" id="IPR043504">
    <property type="entry name" value="Peptidase_S1_PA_chymotrypsin"/>
</dbReference>
<dbReference type="GO" id="GO:0016485">
    <property type="term" value="P:protein processing"/>
    <property type="evidence" value="ECO:0007669"/>
    <property type="project" value="UniProtKB-ARBA"/>
</dbReference>
<feature type="chain" id="PRO_5016272161" evidence="11">
    <location>
        <begin position="18"/>
        <end position="255"/>
    </location>
</feature>
<keyword evidence="8" id="KW-1015">Disulfide bond</keyword>
<proteinExistence type="inferred from homology"/>
<dbReference type="VEuPathDB" id="VectorBase:CSON013639"/>
<keyword evidence="6 10" id="KW-0720">Serine protease</keyword>
<comment type="subcellular location">
    <subcellularLocation>
        <location evidence="1">Secreted</location>
    </subcellularLocation>
</comment>
<dbReference type="PANTHER" id="PTHR24252">
    <property type="entry name" value="ACROSIN-RELATED"/>
    <property type="match status" value="1"/>
</dbReference>
<dbReference type="EMBL" id="UFQT01000006">
    <property type="protein sequence ID" value="SSX17383.1"/>
    <property type="molecule type" value="Genomic_DNA"/>
</dbReference>
<evidence type="ECO:0000256" key="10">
    <source>
        <dbReference type="RuleBase" id="RU363034"/>
    </source>
</evidence>
<dbReference type="PROSITE" id="PS00134">
    <property type="entry name" value="TRYPSIN_HIS"/>
    <property type="match status" value="1"/>
</dbReference>
<sequence>MKLFICLLLSALAFAKAHPFNRVVGGIDTSPHEFPYQISIQYNGGHICGGSILNENFIVTAAHCAKPANQTKIIAGAHNLKKLNGNEQVRQVKQFINHEAYSNGVGPYDIALIELVEPLVFNRYVNAVSLPKEGEYPEGKAIVSGWGSTSTDFFPIFPDILQKAILPIHTEKECFKLWADSGVYDKSNVCAGELDGSNSVCSGDSGGPLVLKEKNTFTLVGVVSWGRIPCGARDRPGVFTRVSSYIDWIQKNMKH</sequence>
<keyword evidence="11" id="KW-0732">Signal</keyword>
<feature type="domain" description="Peptidase S1" evidence="12">
    <location>
        <begin position="23"/>
        <end position="254"/>
    </location>
</feature>
<dbReference type="InterPro" id="IPR018114">
    <property type="entry name" value="TRYPSIN_HIS"/>
</dbReference>
<evidence type="ECO:0000256" key="3">
    <source>
        <dbReference type="ARBA" id="ARBA00022670"/>
    </source>
</evidence>
<evidence type="ECO:0000256" key="5">
    <source>
        <dbReference type="ARBA" id="ARBA00022801"/>
    </source>
</evidence>
<dbReference type="PROSITE" id="PS00135">
    <property type="entry name" value="TRYPSIN_SER"/>
    <property type="match status" value="1"/>
</dbReference>
<dbReference type="SMART" id="SM00020">
    <property type="entry name" value="Tryp_SPc"/>
    <property type="match status" value="1"/>
</dbReference>
<keyword evidence="2" id="KW-0964">Secreted</keyword>
<protein>
    <submittedName>
        <fullName evidence="13">CSON013639 protein</fullName>
    </submittedName>
</protein>
<keyword evidence="7" id="KW-0865">Zymogen</keyword>
<dbReference type="InterPro" id="IPR033116">
    <property type="entry name" value="TRYPSIN_SER"/>
</dbReference>
<dbReference type="Pfam" id="PF00089">
    <property type="entry name" value="Trypsin"/>
    <property type="match status" value="1"/>
</dbReference>
<evidence type="ECO:0000256" key="4">
    <source>
        <dbReference type="ARBA" id="ARBA00022757"/>
    </source>
</evidence>
<dbReference type="CDD" id="cd00190">
    <property type="entry name" value="Tryp_SPc"/>
    <property type="match status" value="1"/>
</dbReference>
<evidence type="ECO:0000256" key="7">
    <source>
        <dbReference type="ARBA" id="ARBA00023145"/>
    </source>
</evidence>